<feature type="non-terminal residue" evidence="2">
    <location>
        <position position="1"/>
    </location>
</feature>
<dbReference type="OrthoDB" id="1002302at2759"/>
<name>A0A7J9M9G3_GOSSC</name>
<dbReference type="AlphaFoldDB" id="A0A7J9M9G3"/>
<evidence type="ECO:0000313" key="3">
    <source>
        <dbReference type="Proteomes" id="UP000593576"/>
    </source>
</evidence>
<comment type="caution">
    <text evidence="2">The sequence shown here is derived from an EMBL/GenBank/DDBJ whole genome shotgun (WGS) entry which is preliminary data.</text>
</comment>
<gene>
    <name evidence="2" type="ORF">Goshw_030351</name>
</gene>
<protein>
    <submittedName>
        <fullName evidence="2">Uncharacterized protein</fullName>
    </submittedName>
</protein>
<dbReference type="Proteomes" id="UP000593576">
    <property type="component" value="Unassembled WGS sequence"/>
</dbReference>
<evidence type="ECO:0000313" key="2">
    <source>
        <dbReference type="EMBL" id="MBA0867436.1"/>
    </source>
</evidence>
<keyword evidence="3" id="KW-1185">Reference proteome</keyword>
<proteinExistence type="predicted"/>
<accession>A0A7J9M9G3</accession>
<dbReference type="EMBL" id="JABFAF010000009">
    <property type="protein sequence ID" value="MBA0867436.1"/>
    <property type="molecule type" value="Genomic_DNA"/>
</dbReference>
<reference evidence="2 3" key="1">
    <citation type="journal article" date="2019" name="Genome Biol. Evol.">
        <title>Insights into the evolution of the New World diploid cottons (Gossypium, subgenus Houzingenia) based on genome sequencing.</title>
        <authorList>
            <person name="Grover C.E."/>
            <person name="Arick M.A. 2nd"/>
            <person name="Thrash A."/>
            <person name="Conover J.L."/>
            <person name="Sanders W.S."/>
            <person name="Peterson D.G."/>
            <person name="Frelichowski J.E."/>
            <person name="Scheffler J.A."/>
            <person name="Scheffler B.E."/>
            <person name="Wendel J.F."/>
        </authorList>
    </citation>
    <scope>NUCLEOTIDE SEQUENCE [LARGE SCALE GENOMIC DNA]</scope>
    <source>
        <strain evidence="2">1</strain>
        <tissue evidence="2">Leaf</tissue>
    </source>
</reference>
<evidence type="ECO:0000256" key="1">
    <source>
        <dbReference type="SAM" id="MobiDB-lite"/>
    </source>
</evidence>
<organism evidence="2 3">
    <name type="scientific">Gossypium schwendimanii</name>
    <name type="common">Cotton</name>
    <dbReference type="NCBI Taxonomy" id="34291"/>
    <lineage>
        <taxon>Eukaryota</taxon>
        <taxon>Viridiplantae</taxon>
        <taxon>Streptophyta</taxon>
        <taxon>Embryophyta</taxon>
        <taxon>Tracheophyta</taxon>
        <taxon>Spermatophyta</taxon>
        <taxon>Magnoliopsida</taxon>
        <taxon>eudicotyledons</taxon>
        <taxon>Gunneridae</taxon>
        <taxon>Pentapetalae</taxon>
        <taxon>rosids</taxon>
        <taxon>malvids</taxon>
        <taxon>Malvales</taxon>
        <taxon>Malvaceae</taxon>
        <taxon>Malvoideae</taxon>
        <taxon>Gossypium</taxon>
    </lineage>
</organism>
<sequence length="89" mass="10362">MAKQFGDFLSQFLEYDTSISTMGIQKFMRIRIHLDVTIPLKRKKDSDCKWLRKVDGSECKMVDKESGIRGRNSGEEKDTGCNRRDEVEK</sequence>
<feature type="region of interest" description="Disordered" evidence="1">
    <location>
        <begin position="64"/>
        <end position="89"/>
    </location>
</feature>